<dbReference type="SUPFAM" id="SSF54427">
    <property type="entry name" value="NTF2-like"/>
    <property type="match status" value="1"/>
</dbReference>
<sequence>MFLWRPNLSSTPIGGFLGLPGGEVRADMRVVDVYRREGDKLMENWVLIDLPYWLKQQGLDILERSRKINNPS</sequence>
<name>A0ABS9X5C0_9GAMM</name>
<comment type="caution">
    <text evidence="1">The sequence shown here is derived from an EMBL/GenBank/DDBJ whole genome shotgun (WGS) entry which is preliminary data.</text>
</comment>
<dbReference type="Gene3D" id="3.10.450.50">
    <property type="match status" value="1"/>
</dbReference>
<evidence type="ECO:0000313" key="1">
    <source>
        <dbReference type="EMBL" id="MCI2285419.1"/>
    </source>
</evidence>
<dbReference type="Proteomes" id="UP001139646">
    <property type="component" value="Unassembled WGS sequence"/>
</dbReference>
<keyword evidence="2" id="KW-1185">Reference proteome</keyword>
<accession>A0ABS9X5C0</accession>
<organism evidence="1 2">
    <name type="scientific">Colwellia maritima</name>
    <dbReference type="NCBI Taxonomy" id="2912588"/>
    <lineage>
        <taxon>Bacteria</taxon>
        <taxon>Pseudomonadati</taxon>
        <taxon>Pseudomonadota</taxon>
        <taxon>Gammaproteobacteria</taxon>
        <taxon>Alteromonadales</taxon>
        <taxon>Colwelliaceae</taxon>
        <taxon>Colwellia</taxon>
    </lineage>
</organism>
<proteinExistence type="predicted"/>
<dbReference type="EMBL" id="JAKKSL010000005">
    <property type="protein sequence ID" value="MCI2285419.1"/>
    <property type="molecule type" value="Genomic_DNA"/>
</dbReference>
<evidence type="ECO:0000313" key="2">
    <source>
        <dbReference type="Proteomes" id="UP001139646"/>
    </source>
</evidence>
<reference evidence="1" key="1">
    <citation type="submission" date="2022-01" db="EMBL/GenBank/DDBJ databases">
        <title>Colwellia maritima, isolated from seawater.</title>
        <authorList>
            <person name="Kristyanto S."/>
            <person name="Jung J."/>
            <person name="Jeon C.O."/>
        </authorList>
    </citation>
    <scope>NUCLEOTIDE SEQUENCE</scope>
    <source>
        <strain evidence="1">MSW7</strain>
    </source>
</reference>
<dbReference type="InterPro" id="IPR032710">
    <property type="entry name" value="NTF2-like_dom_sf"/>
</dbReference>
<gene>
    <name evidence="1" type="ORF">L3081_21070</name>
</gene>
<protein>
    <submittedName>
        <fullName evidence="1">Ester cyclase</fullName>
    </submittedName>
</protein>